<dbReference type="EMBL" id="JBHSIT010000002">
    <property type="protein sequence ID" value="MFC4907732.1"/>
    <property type="molecule type" value="Genomic_DNA"/>
</dbReference>
<keyword evidence="1" id="KW-0472">Membrane</keyword>
<keyword evidence="1" id="KW-1133">Transmembrane helix</keyword>
<dbReference type="PANTHER" id="PTHR45277:SF1">
    <property type="entry name" value="EXPRESSED PROTEIN"/>
    <property type="match status" value="1"/>
</dbReference>
<dbReference type="InterPro" id="IPR013216">
    <property type="entry name" value="Methyltransf_11"/>
</dbReference>
<keyword evidence="3" id="KW-0489">Methyltransferase</keyword>
<name>A0ABV9TY59_9ACTN</name>
<feature type="domain" description="Methyltransferase type 11" evidence="2">
    <location>
        <begin position="101"/>
        <end position="209"/>
    </location>
</feature>
<comment type="caution">
    <text evidence="3">The sequence shown here is derived from an EMBL/GenBank/DDBJ whole genome shotgun (WGS) entry which is preliminary data.</text>
</comment>
<dbReference type="InterPro" id="IPR029063">
    <property type="entry name" value="SAM-dependent_MTases_sf"/>
</dbReference>
<evidence type="ECO:0000313" key="4">
    <source>
        <dbReference type="Proteomes" id="UP001595872"/>
    </source>
</evidence>
<evidence type="ECO:0000256" key="1">
    <source>
        <dbReference type="SAM" id="Phobius"/>
    </source>
</evidence>
<dbReference type="CDD" id="cd02440">
    <property type="entry name" value="AdoMet_MTases"/>
    <property type="match status" value="1"/>
</dbReference>
<keyword evidence="1" id="KW-0812">Transmembrane</keyword>
<keyword evidence="3" id="KW-0808">Transferase</keyword>
<proteinExistence type="predicted"/>
<dbReference type="GO" id="GO:0008168">
    <property type="term" value="F:methyltransferase activity"/>
    <property type="evidence" value="ECO:0007669"/>
    <property type="project" value="UniProtKB-KW"/>
</dbReference>
<gene>
    <name evidence="3" type="ORF">ACFPCY_10405</name>
</gene>
<organism evidence="3 4">
    <name type="scientific">Actinomadura gamaensis</name>
    <dbReference type="NCBI Taxonomy" id="1763541"/>
    <lineage>
        <taxon>Bacteria</taxon>
        <taxon>Bacillati</taxon>
        <taxon>Actinomycetota</taxon>
        <taxon>Actinomycetes</taxon>
        <taxon>Streptosporangiales</taxon>
        <taxon>Thermomonosporaceae</taxon>
        <taxon>Actinomadura</taxon>
    </lineage>
</organism>
<dbReference type="Gene3D" id="3.40.50.150">
    <property type="entry name" value="Vaccinia Virus protein VP39"/>
    <property type="match status" value="1"/>
</dbReference>
<feature type="transmembrane region" description="Helical" evidence="1">
    <location>
        <begin position="55"/>
        <end position="76"/>
    </location>
</feature>
<dbReference type="SUPFAM" id="SSF53335">
    <property type="entry name" value="S-adenosyl-L-methionine-dependent methyltransferases"/>
    <property type="match status" value="1"/>
</dbReference>
<sequence length="260" mass="27639">MIGAAPRAAGSWQSGGMRGARYGMDAPYGFGFVGLVVLGFWVTGLVMAVTADVAAALPALVSGTLLAGCLALSLHATLRGKFLVWRDVLDELELRGDERLLDLGCGRGAVLLAAAQRLPQGQAVGVDLWRGRDQSGNTPAATLRNARAEGVADRVHVHGGDLRRLPYAEASFDLVVSSLTVHTIFGADARAQAIAEAYRVLRPGGRLLIADLARTPRQYAAVLARLNAQDISVRNLGWRAWWGSPWVPTRLLTARKPAGS</sequence>
<dbReference type="PANTHER" id="PTHR45277">
    <property type="entry name" value="EXPRESSED PROTEIN"/>
    <property type="match status" value="1"/>
</dbReference>
<dbReference type="EC" id="2.1.1.-" evidence="3"/>
<dbReference type="GO" id="GO:0032259">
    <property type="term" value="P:methylation"/>
    <property type="evidence" value="ECO:0007669"/>
    <property type="project" value="UniProtKB-KW"/>
</dbReference>
<dbReference type="Pfam" id="PF08241">
    <property type="entry name" value="Methyltransf_11"/>
    <property type="match status" value="1"/>
</dbReference>
<dbReference type="RefSeq" id="WP_378253726.1">
    <property type="nucleotide sequence ID" value="NZ_JBHSIT010000002.1"/>
</dbReference>
<dbReference type="Proteomes" id="UP001595872">
    <property type="component" value="Unassembled WGS sequence"/>
</dbReference>
<protein>
    <submittedName>
        <fullName evidence="3">Class I SAM-dependent methyltransferase</fullName>
        <ecNumber evidence="3">2.1.1.-</ecNumber>
    </submittedName>
</protein>
<reference evidence="4" key="1">
    <citation type="journal article" date="2019" name="Int. J. Syst. Evol. Microbiol.">
        <title>The Global Catalogue of Microorganisms (GCM) 10K type strain sequencing project: providing services to taxonomists for standard genome sequencing and annotation.</title>
        <authorList>
            <consortium name="The Broad Institute Genomics Platform"/>
            <consortium name="The Broad Institute Genome Sequencing Center for Infectious Disease"/>
            <person name="Wu L."/>
            <person name="Ma J."/>
        </authorList>
    </citation>
    <scope>NUCLEOTIDE SEQUENCE [LARGE SCALE GENOMIC DNA]</scope>
    <source>
        <strain evidence="4">KLKA75</strain>
    </source>
</reference>
<evidence type="ECO:0000313" key="3">
    <source>
        <dbReference type="EMBL" id="MFC4907732.1"/>
    </source>
</evidence>
<keyword evidence="4" id="KW-1185">Reference proteome</keyword>
<evidence type="ECO:0000259" key="2">
    <source>
        <dbReference type="Pfam" id="PF08241"/>
    </source>
</evidence>
<feature type="transmembrane region" description="Helical" evidence="1">
    <location>
        <begin position="28"/>
        <end position="49"/>
    </location>
</feature>
<accession>A0ABV9TY59</accession>